<comment type="catalytic activity">
    <reaction evidence="1">
        <text>ATP + protein L-histidine = ADP + protein N-phospho-L-histidine.</text>
        <dbReference type="EC" id="2.7.13.3"/>
    </reaction>
</comment>
<dbReference type="InterPro" id="IPR036097">
    <property type="entry name" value="HisK_dim/P_sf"/>
</dbReference>
<dbReference type="PANTHER" id="PTHR43711:SF31">
    <property type="entry name" value="HISTIDINE KINASE"/>
    <property type="match status" value="1"/>
</dbReference>
<dbReference type="InterPro" id="IPR036890">
    <property type="entry name" value="HATPase_C_sf"/>
</dbReference>
<dbReference type="SUPFAM" id="SSF55781">
    <property type="entry name" value="GAF domain-like"/>
    <property type="match status" value="1"/>
</dbReference>
<dbReference type="InterPro" id="IPR050736">
    <property type="entry name" value="Sensor_HK_Regulatory"/>
</dbReference>
<dbReference type="Pfam" id="PF01590">
    <property type="entry name" value="GAF"/>
    <property type="match status" value="1"/>
</dbReference>
<dbReference type="Gene3D" id="3.30.565.10">
    <property type="entry name" value="Histidine kinase-like ATPase, C-terminal domain"/>
    <property type="match status" value="1"/>
</dbReference>
<dbReference type="InterPro" id="IPR005467">
    <property type="entry name" value="His_kinase_dom"/>
</dbReference>
<dbReference type="InterPro" id="IPR003594">
    <property type="entry name" value="HATPase_dom"/>
</dbReference>
<dbReference type="InterPro" id="IPR029016">
    <property type="entry name" value="GAF-like_dom_sf"/>
</dbReference>
<feature type="coiled-coil region" evidence="6">
    <location>
        <begin position="174"/>
        <end position="208"/>
    </location>
</feature>
<accession>A0A3B0VSU9</accession>
<dbReference type="PRINTS" id="PR00344">
    <property type="entry name" value="BCTRLSENSOR"/>
</dbReference>
<organism evidence="8">
    <name type="scientific">hydrothermal vent metagenome</name>
    <dbReference type="NCBI Taxonomy" id="652676"/>
    <lineage>
        <taxon>unclassified sequences</taxon>
        <taxon>metagenomes</taxon>
        <taxon>ecological metagenomes</taxon>
    </lineage>
</organism>
<dbReference type="CDD" id="cd00075">
    <property type="entry name" value="HATPase"/>
    <property type="match status" value="1"/>
</dbReference>
<dbReference type="SUPFAM" id="SSF55874">
    <property type="entry name" value="ATPase domain of HSP90 chaperone/DNA topoisomerase II/histidine kinase"/>
    <property type="match status" value="1"/>
</dbReference>
<evidence type="ECO:0000256" key="1">
    <source>
        <dbReference type="ARBA" id="ARBA00000085"/>
    </source>
</evidence>
<reference evidence="8" key="1">
    <citation type="submission" date="2018-06" db="EMBL/GenBank/DDBJ databases">
        <authorList>
            <person name="Zhirakovskaya E."/>
        </authorList>
    </citation>
    <scope>NUCLEOTIDE SEQUENCE</scope>
</reference>
<evidence type="ECO:0000256" key="6">
    <source>
        <dbReference type="SAM" id="Coils"/>
    </source>
</evidence>
<feature type="domain" description="Histidine kinase" evidence="7">
    <location>
        <begin position="208"/>
        <end position="422"/>
    </location>
</feature>
<name>A0A3B0VSU9_9ZZZZ</name>
<protein>
    <recommendedName>
        <fullName evidence="2">histidine kinase</fullName>
        <ecNumber evidence="2">2.7.13.3</ecNumber>
    </recommendedName>
</protein>
<evidence type="ECO:0000256" key="3">
    <source>
        <dbReference type="ARBA" id="ARBA00022679"/>
    </source>
</evidence>
<keyword evidence="4 8" id="KW-0418">Kinase</keyword>
<proteinExistence type="predicted"/>
<dbReference type="PROSITE" id="PS50109">
    <property type="entry name" value="HIS_KIN"/>
    <property type="match status" value="1"/>
</dbReference>
<dbReference type="Gene3D" id="3.30.450.40">
    <property type="match status" value="1"/>
</dbReference>
<dbReference type="GO" id="GO:0000155">
    <property type="term" value="F:phosphorelay sensor kinase activity"/>
    <property type="evidence" value="ECO:0007669"/>
    <property type="project" value="InterPro"/>
</dbReference>
<dbReference type="SMART" id="SM00065">
    <property type="entry name" value="GAF"/>
    <property type="match status" value="1"/>
</dbReference>
<evidence type="ECO:0000259" key="7">
    <source>
        <dbReference type="PROSITE" id="PS50109"/>
    </source>
</evidence>
<dbReference type="EMBL" id="UOEX01000389">
    <property type="protein sequence ID" value="VAW41547.1"/>
    <property type="molecule type" value="Genomic_DNA"/>
</dbReference>
<dbReference type="Gene3D" id="1.10.287.130">
    <property type="match status" value="1"/>
</dbReference>
<evidence type="ECO:0000256" key="4">
    <source>
        <dbReference type="ARBA" id="ARBA00022777"/>
    </source>
</evidence>
<keyword evidence="6" id="KW-0175">Coiled coil</keyword>
<dbReference type="InterPro" id="IPR004358">
    <property type="entry name" value="Sig_transdc_His_kin-like_C"/>
</dbReference>
<dbReference type="InterPro" id="IPR003018">
    <property type="entry name" value="GAF"/>
</dbReference>
<dbReference type="EC" id="2.7.13.3" evidence="2"/>
<keyword evidence="5" id="KW-0902">Two-component regulatory system</keyword>
<dbReference type="SMART" id="SM00387">
    <property type="entry name" value="HATPase_c"/>
    <property type="match status" value="1"/>
</dbReference>
<dbReference type="AlphaFoldDB" id="A0A3B0VSU9"/>
<dbReference type="Pfam" id="PF02518">
    <property type="entry name" value="HATPase_c"/>
    <property type="match status" value="1"/>
</dbReference>
<keyword evidence="3" id="KW-0808">Transferase</keyword>
<dbReference type="SUPFAM" id="SSF47384">
    <property type="entry name" value="Homodimeric domain of signal transducing histidine kinase"/>
    <property type="match status" value="1"/>
</dbReference>
<sequence>MNSDNTPEPRPLSAEGANSLLVNISKIIKIINQKGGDFNKRLDDILQILLDYMGVEQGSIMVLEGRKLVVATASRREIIGKKQALDDESIAALAAKTAAPVFIPDISADPRFNNRRQHNQHYKKNALLSLPIFQDDQLLGVINITDKLGDKDLLQEDITYLLDFSSMIISTLVQQRLHQQLRRQKDTLRQKNKELKRQESLRDELYKMLIHDLKAPLAEVVANLDIMSYSISEENREFLAAAQMSCDRAVRMANNLVAINKLEDGKLVPCPEEVHPKALLEEALSALRGLAQIKNVELILTAAEELPVVYVDRILILRVLQNLLTNALGYTTPGTRITAGCNYLRADGEVEFFVQDEGPGLAEDRQDKIFEKYSRLSDKQDALVGTGLGLYFCRLAVEVHKGKIALTSKPGEGCRFYFLLRL</sequence>
<evidence type="ECO:0000256" key="5">
    <source>
        <dbReference type="ARBA" id="ARBA00023012"/>
    </source>
</evidence>
<evidence type="ECO:0000313" key="8">
    <source>
        <dbReference type="EMBL" id="VAW41547.1"/>
    </source>
</evidence>
<dbReference type="PANTHER" id="PTHR43711">
    <property type="entry name" value="TWO-COMPONENT HISTIDINE KINASE"/>
    <property type="match status" value="1"/>
</dbReference>
<gene>
    <name evidence="8" type="ORF">MNBD_DELTA03-1782</name>
</gene>
<evidence type="ECO:0000256" key="2">
    <source>
        <dbReference type="ARBA" id="ARBA00012438"/>
    </source>
</evidence>